<evidence type="ECO:0000313" key="4">
    <source>
        <dbReference type="Proteomes" id="UP000005439"/>
    </source>
</evidence>
<dbReference type="EMBL" id="CP003179">
    <property type="protein sequence ID" value="AEW04056.1"/>
    <property type="molecule type" value="Genomic_DNA"/>
</dbReference>
<dbReference type="HOGENOM" id="CLU_076368_2_2_9"/>
<feature type="domain" description="Pyrroline-5-carboxylate reductase catalytic N-terminal" evidence="2">
    <location>
        <begin position="3"/>
        <end position="93"/>
    </location>
</feature>
<dbReference type="GO" id="GO:0016491">
    <property type="term" value="F:oxidoreductase activity"/>
    <property type="evidence" value="ECO:0007669"/>
    <property type="project" value="UniProtKB-KW"/>
</dbReference>
<keyword evidence="4" id="KW-1185">Reference proteome</keyword>
<dbReference type="InterPro" id="IPR036291">
    <property type="entry name" value="NAD(P)-bd_dom_sf"/>
</dbReference>
<dbReference type="Pfam" id="PF03807">
    <property type="entry name" value="F420_oxidored"/>
    <property type="match status" value="1"/>
</dbReference>
<dbReference type="Gene3D" id="3.40.50.720">
    <property type="entry name" value="NAD(P)-binding Rossmann-like Domain"/>
    <property type="match status" value="1"/>
</dbReference>
<accession>G8TZ87</accession>
<dbReference type="InterPro" id="IPR051267">
    <property type="entry name" value="STEAP_metalloreductase"/>
</dbReference>
<sequence length="209" mass="23674">MTTVAVLGTGRMGTALTKLLTETSATVWWSSRHPEGVAQRHFSWANPVTFCTYQDALQADVIIPALWYHDLMDWIADKTDPLSGKILVDITNPFNAAFDDLTLECHTSAAEEIQARLPATFVVGCFKNTFWSVLEDPRFEEPISDVFVTSDHAAAKSRVLALFQPLPFRFLDAGGLRNNRIIERMTVLARELAIRYDHYPRVAYRLWGR</sequence>
<dbReference type="STRING" id="679936.Sulac_0510"/>
<dbReference type="AlphaFoldDB" id="G8TZ87"/>
<dbReference type="KEGG" id="sap:Sulac_0510"/>
<reference evidence="3 4" key="2">
    <citation type="journal article" date="2012" name="Stand. Genomic Sci.">
        <title>Complete genome sequence of the moderately thermophilic mineral-sulfide-oxidizing firmicute Sulfobacillus acidophilus type strain (NAL(T)).</title>
        <authorList>
            <person name="Anderson I."/>
            <person name="Chertkov O."/>
            <person name="Chen A."/>
            <person name="Saunders E."/>
            <person name="Lapidus A."/>
            <person name="Nolan M."/>
            <person name="Lucas S."/>
            <person name="Hammon N."/>
            <person name="Deshpande S."/>
            <person name="Cheng J.F."/>
            <person name="Han C."/>
            <person name="Tapia R."/>
            <person name="Goodwin L.A."/>
            <person name="Pitluck S."/>
            <person name="Liolios K."/>
            <person name="Pagani I."/>
            <person name="Ivanova N."/>
            <person name="Mikhailova N."/>
            <person name="Pati A."/>
            <person name="Palaniappan K."/>
            <person name="Land M."/>
            <person name="Pan C."/>
            <person name="Rohde M."/>
            <person name="Pukall R."/>
            <person name="Goker M."/>
            <person name="Detter J.C."/>
            <person name="Woyke T."/>
            <person name="Bristow J."/>
            <person name="Eisen J.A."/>
            <person name="Markowitz V."/>
            <person name="Hugenholtz P."/>
            <person name="Kyrpides N.C."/>
            <person name="Klenk H.P."/>
            <person name="Mavromatis K."/>
        </authorList>
    </citation>
    <scope>NUCLEOTIDE SEQUENCE [LARGE SCALE GENOMIC DNA]</scope>
    <source>
        <strain evidence="4">ATCC 700253 / DSM 10332 / NAL</strain>
    </source>
</reference>
<proteinExistence type="predicted"/>
<evidence type="ECO:0000313" key="3">
    <source>
        <dbReference type="EMBL" id="AEW04056.1"/>
    </source>
</evidence>
<dbReference type="Proteomes" id="UP000005439">
    <property type="component" value="Chromosome"/>
</dbReference>
<organism evidence="3 4">
    <name type="scientific">Sulfobacillus acidophilus (strain ATCC 700253 / DSM 10332 / NAL)</name>
    <dbReference type="NCBI Taxonomy" id="679936"/>
    <lineage>
        <taxon>Bacteria</taxon>
        <taxon>Bacillati</taxon>
        <taxon>Bacillota</taxon>
        <taxon>Clostridia</taxon>
        <taxon>Eubacteriales</taxon>
        <taxon>Clostridiales Family XVII. Incertae Sedis</taxon>
        <taxon>Sulfobacillus</taxon>
    </lineage>
</organism>
<gene>
    <name evidence="3" type="ordered locus">Sulac_0510</name>
</gene>
<dbReference type="InterPro" id="IPR028939">
    <property type="entry name" value="P5C_Rdtase_cat_N"/>
</dbReference>
<dbReference type="PANTHER" id="PTHR14239">
    <property type="entry name" value="DUDULIN-RELATED"/>
    <property type="match status" value="1"/>
</dbReference>
<protein>
    <submittedName>
        <fullName evidence="3">NADP oxidoreductase coenzyme F420-dependent</fullName>
    </submittedName>
</protein>
<evidence type="ECO:0000256" key="1">
    <source>
        <dbReference type="ARBA" id="ARBA00023002"/>
    </source>
</evidence>
<dbReference type="PATRIC" id="fig|679936.5.peg.534"/>
<reference evidence="4" key="1">
    <citation type="submission" date="2011-12" db="EMBL/GenBank/DDBJ databases">
        <title>The complete genome of chromosome of Sulfobacillus acidophilus DSM 10332.</title>
        <authorList>
            <person name="Lucas S."/>
            <person name="Han J."/>
            <person name="Lapidus A."/>
            <person name="Bruce D."/>
            <person name="Goodwin L."/>
            <person name="Pitluck S."/>
            <person name="Peters L."/>
            <person name="Kyrpides N."/>
            <person name="Mavromatis K."/>
            <person name="Ivanova N."/>
            <person name="Mikhailova N."/>
            <person name="Chertkov O."/>
            <person name="Saunders E."/>
            <person name="Detter J.C."/>
            <person name="Tapia R."/>
            <person name="Han C."/>
            <person name="Land M."/>
            <person name="Hauser L."/>
            <person name="Markowitz V."/>
            <person name="Cheng J.-F."/>
            <person name="Hugenholtz P."/>
            <person name="Woyke T."/>
            <person name="Wu D."/>
            <person name="Pukall R."/>
            <person name="Gehrich-Schroeter G."/>
            <person name="Schneider S."/>
            <person name="Klenk H.-P."/>
            <person name="Eisen J.A."/>
        </authorList>
    </citation>
    <scope>NUCLEOTIDE SEQUENCE [LARGE SCALE GENOMIC DNA]</scope>
    <source>
        <strain evidence="4">ATCC 700253 / DSM 10332 / NAL</strain>
    </source>
</reference>
<name>G8TZ87_SULAD</name>
<keyword evidence="1" id="KW-0560">Oxidoreductase</keyword>
<dbReference type="SUPFAM" id="SSF51735">
    <property type="entry name" value="NAD(P)-binding Rossmann-fold domains"/>
    <property type="match status" value="1"/>
</dbReference>
<evidence type="ECO:0000259" key="2">
    <source>
        <dbReference type="Pfam" id="PF03807"/>
    </source>
</evidence>